<proteinExistence type="inferred from homology"/>
<dbReference type="CDD" id="cd00293">
    <property type="entry name" value="USP-like"/>
    <property type="match status" value="1"/>
</dbReference>
<protein>
    <recommendedName>
        <fullName evidence="2">UspA domain-containing protein</fullName>
    </recommendedName>
</protein>
<sequence length="149" mass="16082">MTKDRILVAFDGSAAGVAALEKAVAITDVADASIDLLYVIDTRSYQVGFSQQPDVDGTILYNAETRAEIELEEQAKPLRARGIEVRTHLRFGNPRTVVALDAPKDYASSLIILGRSSKRLTSRMFIGSVASFVTENAPCDVLIVANPNA</sequence>
<dbReference type="RefSeq" id="WP_054662898.1">
    <property type="nucleotide sequence ID" value="NZ_AYZJ01000085.1"/>
</dbReference>
<dbReference type="InterPro" id="IPR006015">
    <property type="entry name" value="Universal_stress_UspA"/>
</dbReference>
<comment type="similarity">
    <text evidence="1">Belongs to the universal stress protein A family.</text>
</comment>
<dbReference type="Proteomes" id="UP000050865">
    <property type="component" value="Unassembled WGS sequence"/>
</dbReference>
<dbReference type="STRING" id="1423730.FC75_GL000569"/>
<dbReference type="Gene3D" id="3.40.50.620">
    <property type="entry name" value="HUPs"/>
    <property type="match status" value="1"/>
</dbReference>
<dbReference type="AlphaFoldDB" id="A0A0R2EXH6"/>
<evidence type="ECO:0000259" key="2">
    <source>
        <dbReference type="Pfam" id="PF00582"/>
    </source>
</evidence>
<comment type="caution">
    <text evidence="3">The sequence shown here is derived from an EMBL/GenBank/DDBJ whole genome shotgun (WGS) entry which is preliminary data.</text>
</comment>
<keyword evidence="4" id="KW-1185">Reference proteome</keyword>
<accession>A0A0R2EXH6</accession>
<dbReference type="EMBL" id="AYZJ01000085">
    <property type="protein sequence ID" value="KRN18629.1"/>
    <property type="molecule type" value="Genomic_DNA"/>
</dbReference>
<organism evidence="3 4">
    <name type="scientific">Lacticaseibacillus camelliae DSM 22697 = JCM 13995</name>
    <dbReference type="NCBI Taxonomy" id="1423730"/>
    <lineage>
        <taxon>Bacteria</taxon>
        <taxon>Bacillati</taxon>
        <taxon>Bacillota</taxon>
        <taxon>Bacilli</taxon>
        <taxon>Lactobacillales</taxon>
        <taxon>Lactobacillaceae</taxon>
        <taxon>Lacticaseibacillus</taxon>
    </lineage>
</organism>
<dbReference type="InterPro" id="IPR014729">
    <property type="entry name" value="Rossmann-like_a/b/a_fold"/>
</dbReference>
<evidence type="ECO:0000256" key="1">
    <source>
        <dbReference type="ARBA" id="ARBA00008791"/>
    </source>
</evidence>
<evidence type="ECO:0000313" key="3">
    <source>
        <dbReference type="EMBL" id="KRN18629.1"/>
    </source>
</evidence>
<reference evidence="3 4" key="1">
    <citation type="journal article" date="2015" name="Genome Announc.">
        <title>Expanding the biotechnology potential of lactobacilli through comparative genomics of 213 strains and associated genera.</title>
        <authorList>
            <person name="Sun Z."/>
            <person name="Harris H.M."/>
            <person name="McCann A."/>
            <person name="Guo C."/>
            <person name="Argimon S."/>
            <person name="Zhang W."/>
            <person name="Yang X."/>
            <person name="Jeffery I.B."/>
            <person name="Cooney J.C."/>
            <person name="Kagawa T.F."/>
            <person name="Liu W."/>
            <person name="Song Y."/>
            <person name="Salvetti E."/>
            <person name="Wrobel A."/>
            <person name="Rasinkangas P."/>
            <person name="Parkhill J."/>
            <person name="Rea M.C."/>
            <person name="O'Sullivan O."/>
            <person name="Ritari J."/>
            <person name="Douillard F.P."/>
            <person name="Paul Ross R."/>
            <person name="Yang R."/>
            <person name="Briner A.E."/>
            <person name="Felis G.E."/>
            <person name="de Vos W.M."/>
            <person name="Barrangou R."/>
            <person name="Klaenhammer T.R."/>
            <person name="Caufield P.W."/>
            <person name="Cui Y."/>
            <person name="Zhang H."/>
            <person name="O'Toole P.W."/>
        </authorList>
    </citation>
    <scope>NUCLEOTIDE SEQUENCE [LARGE SCALE GENOMIC DNA]</scope>
    <source>
        <strain evidence="3 4">DSM 22697</strain>
    </source>
</reference>
<feature type="domain" description="UspA" evidence="2">
    <location>
        <begin position="4"/>
        <end position="144"/>
    </location>
</feature>
<dbReference type="PATRIC" id="fig|1423730.4.peg.593"/>
<dbReference type="Pfam" id="PF00582">
    <property type="entry name" value="Usp"/>
    <property type="match status" value="1"/>
</dbReference>
<gene>
    <name evidence="3" type="ORF">FC75_GL000569</name>
</gene>
<dbReference type="InterPro" id="IPR006016">
    <property type="entry name" value="UspA"/>
</dbReference>
<dbReference type="SUPFAM" id="SSF52402">
    <property type="entry name" value="Adenine nucleotide alpha hydrolases-like"/>
    <property type="match status" value="1"/>
</dbReference>
<dbReference type="PANTHER" id="PTHR46268:SF6">
    <property type="entry name" value="UNIVERSAL STRESS PROTEIN UP12"/>
    <property type="match status" value="1"/>
</dbReference>
<name>A0A0R2EXH6_9LACO</name>
<evidence type="ECO:0000313" key="4">
    <source>
        <dbReference type="Proteomes" id="UP000050865"/>
    </source>
</evidence>
<dbReference type="PRINTS" id="PR01438">
    <property type="entry name" value="UNVRSLSTRESS"/>
</dbReference>
<dbReference type="PANTHER" id="PTHR46268">
    <property type="entry name" value="STRESS RESPONSE PROTEIN NHAX"/>
    <property type="match status" value="1"/>
</dbReference>